<proteinExistence type="predicted"/>
<dbReference type="PANTHER" id="PTHR32309:SF31">
    <property type="entry name" value="CAPSULAR EXOPOLYSACCHARIDE FAMILY"/>
    <property type="match status" value="1"/>
</dbReference>
<dbReference type="InterPro" id="IPR005702">
    <property type="entry name" value="Wzc-like_C"/>
</dbReference>
<organism evidence="4 5">
    <name type="scientific">Pseudaestuariivita atlantica</name>
    <dbReference type="NCBI Taxonomy" id="1317121"/>
    <lineage>
        <taxon>Bacteria</taxon>
        <taxon>Pseudomonadati</taxon>
        <taxon>Pseudomonadota</taxon>
        <taxon>Alphaproteobacteria</taxon>
        <taxon>Rhodobacterales</taxon>
        <taxon>Paracoccaceae</taxon>
        <taxon>Pseudaestuariivita</taxon>
    </lineage>
</organism>
<dbReference type="InterPro" id="IPR027417">
    <property type="entry name" value="P-loop_NTPase"/>
</dbReference>
<evidence type="ECO:0000256" key="1">
    <source>
        <dbReference type="ARBA" id="ARBA00022741"/>
    </source>
</evidence>
<evidence type="ECO:0000259" key="3">
    <source>
        <dbReference type="Pfam" id="PF01656"/>
    </source>
</evidence>
<keyword evidence="2" id="KW-0067">ATP-binding</keyword>
<accession>A0A0L1JQ86</accession>
<dbReference type="Gene3D" id="3.40.50.300">
    <property type="entry name" value="P-loop containing nucleotide triphosphate hydrolases"/>
    <property type="match status" value="1"/>
</dbReference>
<keyword evidence="1" id="KW-0547">Nucleotide-binding</keyword>
<feature type="domain" description="CobQ/CobB/MinD/ParA nucleotide binding" evidence="3">
    <location>
        <begin position="52"/>
        <end position="232"/>
    </location>
</feature>
<dbReference type="SUPFAM" id="SSF52540">
    <property type="entry name" value="P-loop containing nucleoside triphosphate hydrolases"/>
    <property type="match status" value="1"/>
</dbReference>
<dbReference type="EMBL" id="AQQZ01000004">
    <property type="protein sequence ID" value="KNG93887.1"/>
    <property type="molecule type" value="Genomic_DNA"/>
</dbReference>
<reference evidence="4 5" key="1">
    <citation type="journal article" date="2015" name="Int. J. Syst. Evol. Microbiol.">
        <title>Aestuariivita atlantica sp. nov., isolated from deep sea sediment of the Atlantic Ocean.</title>
        <authorList>
            <person name="Li G."/>
            <person name="Lai Q."/>
            <person name="Du Y."/>
            <person name="Liu X."/>
            <person name="Sun F."/>
            <person name="Shao Z."/>
        </authorList>
    </citation>
    <scope>NUCLEOTIDE SEQUENCE [LARGE SCALE GENOMIC DNA]</scope>
    <source>
        <strain evidence="4 5">22II-S11-z3</strain>
    </source>
</reference>
<dbReference type="CDD" id="cd05387">
    <property type="entry name" value="BY-kinase"/>
    <property type="match status" value="1"/>
</dbReference>
<protein>
    <recommendedName>
        <fullName evidence="3">CobQ/CobB/MinD/ParA nucleotide binding domain-containing protein</fullName>
    </recommendedName>
</protein>
<dbReference type="AlphaFoldDB" id="A0A0L1JQ86"/>
<name>A0A0L1JQ86_9RHOB</name>
<evidence type="ECO:0000313" key="5">
    <source>
        <dbReference type="Proteomes" id="UP000036938"/>
    </source>
</evidence>
<sequence>MWHKLPTMSLSAVHLERNRIISATRRDPAHTAFDVLRTRLLQALSENGWTRVAITSPTKDCGKTFIAANLAMSLSRQEACRTLLMDMDLRAPSLAKVLGASDPGSMGDFLRGHTQAEDYFVRLGDAGLSIGRNIAVGLNGIPEGYASELLQLPETGAVLKRMHDTLRPDVVLYDLPPALFHDDVMAFRPHIDGVLLVIGGGITKASEVKEVERRLGDSTPLLGVIMNKAEGPTVSSYSY</sequence>
<dbReference type="InterPro" id="IPR002586">
    <property type="entry name" value="CobQ/CobB/MinD/ParA_Nub-bd_dom"/>
</dbReference>
<dbReference type="PATRIC" id="fig|1317121.7.peg.2670"/>
<dbReference type="InterPro" id="IPR050445">
    <property type="entry name" value="Bact_polysacc_biosynth/exp"/>
</dbReference>
<dbReference type="PANTHER" id="PTHR32309">
    <property type="entry name" value="TYROSINE-PROTEIN KINASE"/>
    <property type="match status" value="1"/>
</dbReference>
<dbReference type="Pfam" id="PF01656">
    <property type="entry name" value="CbiA"/>
    <property type="match status" value="1"/>
</dbReference>
<dbReference type="STRING" id="1317121.ATO11_09970"/>
<comment type="caution">
    <text evidence="4">The sequence shown here is derived from an EMBL/GenBank/DDBJ whole genome shotgun (WGS) entry which is preliminary data.</text>
</comment>
<keyword evidence="5" id="KW-1185">Reference proteome</keyword>
<dbReference type="Proteomes" id="UP000036938">
    <property type="component" value="Unassembled WGS sequence"/>
</dbReference>
<evidence type="ECO:0000256" key="2">
    <source>
        <dbReference type="ARBA" id="ARBA00022840"/>
    </source>
</evidence>
<evidence type="ECO:0000313" key="4">
    <source>
        <dbReference type="EMBL" id="KNG93887.1"/>
    </source>
</evidence>
<gene>
    <name evidence="4" type="ORF">ATO11_09970</name>
</gene>